<dbReference type="Proteomes" id="UP001213000">
    <property type="component" value="Unassembled WGS sequence"/>
</dbReference>
<evidence type="ECO:0000256" key="2">
    <source>
        <dbReference type="SAM" id="Phobius"/>
    </source>
</evidence>
<feature type="region of interest" description="Disordered" evidence="1">
    <location>
        <begin position="515"/>
        <end position="707"/>
    </location>
</feature>
<gene>
    <name evidence="4" type="ORF">NP233_g12262</name>
</gene>
<keyword evidence="2" id="KW-0472">Membrane</keyword>
<feature type="compositionally biased region" description="Low complexity" evidence="1">
    <location>
        <begin position="606"/>
        <end position="627"/>
    </location>
</feature>
<feature type="compositionally biased region" description="Low complexity" evidence="1">
    <location>
        <begin position="525"/>
        <end position="546"/>
    </location>
</feature>
<dbReference type="AlphaFoldDB" id="A0AAD5VF41"/>
<comment type="caution">
    <text evidence="4">The sequence shown here is derived from an EMBL/GenBank/DDBJ whole genome shotgun (WGS) entry which is preliminary data.</text>
</comment>
<feature type="region of interest" description="Disordered" evidence="1">
    <location>
        <begin position="724"/>
        <end position="913"/>
    </location>
</feature>
<feature type="compositionally biased region" description="Polar residues" evidence="1">
    <location>
        <begin position="392"/>
        <end position="407"/>
    </location>
</feature>
<dbReference type="InterPro" id="IPR045340">
    <property type="entry name" value="DUF6533"/>
</dbReference>
<feature type="compositionally biased region" description="Low complexity" evidence="1">
    <location>
        <begin position="463"/>
        <end position="493"/>
    </location>
</feature>
<feature type="compositionally biased region" description="Low complexity" evidence="1">
    <location>
        <begin position="554"/>
        <end position="588"/>
    </location>
</feature>
<feature type="region of interest" description="Disordered" evidence="1">
    <location>
        <begin position="319"/>
        <end position="407"/>
    </location>
</feature>
<feature type="transmembrane region" description="Helical" evidence="2">
    <location>
        <begin position="33"/>
        <end position="52"/>
    </location>
</feature>
<evidence type="ECO:0000259" key="3">
    <source>
        <dbReference type="Pfam" id="PF20151"/>
    </source>
</evidence>
<feature type="compositionally biased region" description="Low complexity" evidence="1">
    <location>
        <begin position="319"/>
        <end position="334"/>
    </location>
</feature>
<organism evidence="4 5">
    <name type="scientific">Leucocoprinus birnbaumii</name>
    <dbReference type="NCBI Taxonomy" id="56174"/>
    <lineage>
        <taxon>Eukaryota</taxon>
        <taxon>Fungi</taxon>
        <taxon>Dikarya</taxon>
        <taxon>Basidiomycota</taxon>
        <taxon>Agaricomycotina</taxon>
        <taxon>Agaricomycetes</taxon>
        <taxon>Agaricomycetidae</taxon>
        <taxon>Agaricales</taxon>
        <taxon>Agaricineae</taxon>
        <taxon>Agaricaceae</taxon>
        <taxon>Leucocoprinus</taxon>
    </lineage>
</organism>
<name>A0AAD5VF41_9AGAR</name>
<feature type="compositionally biased region" description="Low complexity" evidence="1">
    <location>
        <begin position="821"/>
        <end position="835"/>
    </location>
</feature>
<feature type="transmembrane region" description="Helical" evidence="2">
    <location>
        <begin position="97"/>
        <end position="118"/>
    </location>
</feature>
<protein>
    <recommendedName>
        <fullName evidence="3">DUF6533 domain-containing protein</fullName>
    </recommendedName>
</protein>
<keyword evidence="5" id="KW-1185">Reference proteome</keyword>
<feature type="transmembrane region" description="Helical" evidence="2">
    <location>
        <begin position="130"/>
        <end position="154"/>
    </location>
</feature>
<evidence type="ECO:0000256" key="1">
    <source>
        <dbReference type="SAM" id="MobiDB-lite"/>
    </source>
</evidence>
<feature type="transmembrane region" description="Helical" evidence="2">
    <location>
        <begin position="178"/>
        <end position="202"/>
    </location>
</feature>
<feature type="compositionally biased region" description="Gly residues" evidence="1">
    <location>
        <begin position="665"/>
        <end position="683"/>
    </location>
</feature>
<proteinExistence type="predicted"/>
<accession>A0AAD5VF41</accession>
<feature type="transmembrane region" description="Helical" evidence="2">
    <location>
        <begin position="64"/>
        <end position="85"/>
    </location>
</feature>
<feature type="compositionally biased region" description="Polar residues" evidence="1">
    <location>
        <begin position="628"/>
        <end position="657"/>
    </location>
</feature>
<dbReference type="Pfam" id="PF20151">
    <property type="entry name" value="DUF6533"/>
    <property type="match status" value="1"/>
</dbReference>
<evidence type="ECO:0000313" key="5">
    <source>
        <dbReference type="Proteomes" id="UP001213000"/>
    </source>
</evidence>
<feature type="transmembrane region" description="Helical" evidence="2">
    <location>
        <begin position="223"/>
        <end position="243"/>
    </location>
</feature>
<feature type="domain" description="DUF6533" evidence="3">
    <location>
        <begin position="26"/>
        <end position="71"/>
    </location>
</feature>
<feature type="compositionally biased region" description="Low complexity" evidence="1">
    <location>
        <begin position="784"/>
        <end position="807"/>
    </location>
</feature>
<evidence type="ECO:0000313" key="4">
    <source>
        <dbReference type="EMBL" id="KAJ3555198.1"/>
    </source>
</evidence>
<feature type="region of interest" description="Disordered" evidence="1">
    <location>
        <begin position="444"/>
        <end position="493"/>
    </location>
</feature>
<feature type="compositionally biased region" description="Polar residues" evidence="1">
    <location>
        <begin position="760"/>
        <end position="771"/>
    </location>
</feature>
<keyword evidence="2" id="KW-1133">Transmembrane helix</keyword>
<keyword evidence="2" id="KW-0812">Transmembrane</keyword>
<feature type="compositionally biased region" description="Low complexity" evidence="1">
    <location>
        <begin position="866"/>
        <end position="905"/>
    </location>
</feature>
<reference evidence="4" key="1">
    <citation type="submission" date="2022-07" db="EMBL/GenBank/DDBJ databases">
        <title>Genome Sequence of Leucocoprinus birnbaumii.</title>
        <authorList>
            <person name="Buettner E."/>
        </authorList>
    </citation>
    <scope>NUCLEOTIDE SEQUENCE</scope>
    <source>
        <strain evidence="4">VT141</strain>
    </source>
</reference>
<sequence>MAVPPELQSVIDTVADAIQHAQNINYAQVTSQAIIIFDWLLTLDLEISMMWASSWNLVKVVYLLARYLPFVLMILVLTHGFGYYLSTESCARVYDALTMSVVVVYHLTTIACEVLLTLRSWAIMGKGKKLGYFLFGWLAAVYVIADIVGEIFYLKNSIHLASPVPPLGGCLVTGARPFVIQIFACAVVYESVLVSLLIARGVKLYRSDEEISQLWWVAYRDGILYYIYLFALSLINLIVMVSLDEDYVLFLVIVEVAIHSQMAQNQPYTQYPYYTQPQNIYQQLGKPQPQPHLQNVYQQHQQQPQQQLVHVPQQQYQYPYQHTQQQPQQQPQIQRAPSAHGFQPPQTPFPNASGYAPQQQQIAAPQQQMYQYSQQAPAPAPVPQAPAMYQRPPSQNSRLPTSSFANLASGQSIPDALARQLGQLAQNQPNNVNPSTGQLVPASQSLTLRGPSPAISPGPPISPSAVYAQQAQQQNYQQQPFQQSPQPLQGQQNLQQIPSTMSLVPANRNSVVLPPQRQIMPPSQPQTQAQTQPQVQTQAPHQIQSRNPPPLPPRQLHQPQLQSRDQQQLPQSQSQAGPVTPTKTTTPRRPLPTPGAPRSFPTVNTNNSALVSPPSSSVSNISPTRSNQRLSLTTTDQPNSPTKTGPSSPTKASSPNQPNRPLPTPGGGSGGISGIGAGSGGNGLAREGFAGIGTKSSSSRVTGLPVDPSVTSLVAGIQPHKLAILPLPDGSSPPQEEETTPTKKPIQTGLPNPPSMIQAGPSTSAEGSNSITKRRAASPPRFQPGPSTSPSSGPSSPKKELSPLPSSAHKPSPTASTASGQSSSNQPQSTDSSPTKKSAPVWKRTIPDYPQPAFGYAAGMVKDPWTKSPTSSSPGSTPSQKQSPGQAKPPTSSKPSTSSAPSQAPVKPTKAEIDRQRALVERQHVERQLNAAMAQAYTQAKTRQQVSGMDLLAL</sequence>
<feature type="compositionally biased region" description="Low complexity" evidence="1">
    <location>
        <begin position="355"/>
        <end position="377"/>
    </location>
</feature>
<dbReference type="EMBL" id="JANIEX010001708">
    <property type="protein sequence ID" value="KAJ3555198.1"/>
    <property type="molecule type" value="Genomic_DNA"/>
</dbReference>